<keyword evidence="4" id="KW-1185">Reference proteome</keyword>
<accession>A0ABS4WPZ6</accession>
<feature type="transmembrane region" description="Helical" evidence="2">
    <location>
        <begin position="69"/>
        <end position="87"/>
    </location>
</feature>
<feature type="compositionally biased region" description="Basic and acidic residues" evidence="1">
    <location>
        <begin position="121"/>
        <end position="131"/>
    </location>
</feature>
<evidence type="ECO:0000313" key="4">
    <source>
        <dbReference type="Proteomes" id="UP000703720"/>
    </source>
</evidence>
<dbReference type="InterPro" id="IPR019277">
    <property type="entry name" value="DUF2304"/>
</dbReference>
<comment type="caution">
    <text evidence="3">The sequence shown here is derived from an EMBL/GenBank/DDBJ whole genome shotgun (WGS) entry which is preliminary data.</text>
</comment>
<reference evidence="3 4" key="1">
    <citation type="submission" date="2021-03" db="EMBL/GenBank/DDBJ databases">
        <title>Sequencing the genomes of 1000 actinobacteria strains.</title>
        <authorList>
            <person name="Klenk H.-P."/>
        </authorList>
    </citation>
    <scope>NUCLEOTIDE SEQUENCE [LARGE SCALE GENOMIC DNA]</scope>
    <source>
        <strain evidence="3 4">DSM 13468</strain>
    </source>
</reference>
<dbReference type="RefSeq" id="WP_210097525.1">
    <property type="nucleotide sequence ID" value="NZ_BAAAIO010000001.1"/>
</dbReference>
<keyword evidence="2" id="KW-0472">Membrane</keyword>
<protein>
    <recommendedName>
        <fullName evidence="5">DUF2304 domain-containing protein</fullName>
    </recommendedName>
</protein>
<organism evidence="3 4">
    <name type="scientific">Microbacterium phyllosphaerae</name>
    <dbReference type="NCBI Taxonomy" id="124798"/>
    <lineage>
        <taxon>Bacteria</taxon>
        <taxon>Bacillati</taxon>
        <taxon>Actinomycetota</taxon>
        <taxon>Actinomycetes</taxon>
        <taxon>Micrococcales</taxon>
        <taxon>Microbacteriaceae</taxon>
        <taxon>Microbacterium</taxon>
    </lineage>
</organism>
<proteinExistence type="predicted"/>
<evidence type="ECO:0000313" key="3">
    <source>
        <dbReference type="EMBL" id="MBP2378276.1"/>
    </source>
</evidence>
<name>A0ABS4WPZ6_9MICO</name>
<evidence type="ECO:0000256" key="2">
    <source>
        <dbReference type="SAM" id="Phobius"/>
    </source>
</evidence>
<dbReference type="Proteomes" id="UP000703720">
    <property type="component" value="Unassembled WGS sequence"/>
</dbReference>
<sequence>MNGVTYAFGIVAALVALFAIVELMRKGTLRERHAVWWFFGGLFALVIAVFPQTLTWAAKVLGVAVPSNLVFFVAIGLLFLVSLQYGAELTRIEARMRNLSEHAAFVDQRLRVLEQSTPRVDAVRGDGDAESHGSSSAARPDGDDPEDVDR</sequence>
<dbReference type="Pfam" id="PF10066">
    <property type="entry name" value="DUF2304"/>
    <property type="match status" value="1"/>
</dbReference>
<gene>
    <name evidence="3" type="ORF">JOF42_001771</name>
</gene>
<evidence type="ECO:0008006" key="5">
    <source>
        <dbReference type="Google" id="ProtNLM"/>
    </source>
</evidence>
<feature type="transmembrane region" description="Helical" evidence="2">
    <location>
        <begin position="36"/>
        <end position="57"/>
    </location>
</feature>
<feature type="region of interest" description="Disordered" evidence="1">
    <location>
        <begin position="117"/>
        <end position="150"/>
    </location>
</feature>
<keyword evidence="2" id="KW-0812">Transmembrane</keyword>
<dbReference type="EMBL" id="JAGIOA010000001">
    <property type="protein sequence ID" value="MBP2378276.1"/>
    <property type="molecule type" value="Genomic_DNA"/>
</dbReference>
<keyword evidence="2" id="KW-1133">Transmembrane helix</keyword>
<evidence type="ECO:0000256" key="1">
    <source>
        <dbReference type="SAM" id="MobiDB-lite"/>
    </source>
</evidence>
<feature type="transmembrane region" description="Helical" evidence="2">
    <location>
        <begin position="6"/>
        <end position="24"/>
    </location>
</feature>